<proteinExistence type="predicted"/>
<reference evidence="2" key="1">
    <citation type="submission" date="2022-11" db="EMBL/GenBank/DDBJ databases">
        <title>Minimal conservation of predation-associated metabolite biosynthetic gene clusters underscores biosynthetic potential of Myxococcota including descriptions for ten novel species: Archangium lansinium sp. nov., Myxococcus landrumus sp. nov., Nannocystis bai.</title>
        <authorList>
            <person name="Ahearne A."/>
            <person name="Stevens C."/>
            <person name="Dowd S."/>
        </authorList>
    </citation>
    <scope>NUCLEOTIDE SEQUENCE</scope>
    <source>
        <strain evidence="2">Fl3</strain>
    </source>
</reference>
<sequence>MLSQPVEPSAGWFGNCLICKWDPWGGPAFCAATSSKGWWGCYATGYKCLNGGQPCGKKAPTPTATGEAVRQTP</sequence>
<evidence type="ECO:0000256" key="1">
    <source>
        <dbReference type="SAM" id="MobiDB-lite"/>
    </source>
</evidence>
<protein>
    <submittedName>
        <fullName evidence="2">Uncharacterized protein</fullName>
    </submittedName>
</protein>
<dbReference type="RefSeq" id="WP_269032729.1">
    <property type="nucleotide sequence ID" value="NZ_CP114040.1"/>
</dbReference>
<name>A0ABY7GTW6_9BACT</name>
<feature type="region of interest" description="Disordered" evidence="1">
    <location>
        <begin position="54"/>
        <end position="73"/>
    </location>
</feature>
<accession>A0ABY7GTW6</accession>
<organism evidence="2 3">
    <name type="scientific">Nannocystis punicea</name>
    <dbReference type="NCBI Taxonomy" id="2995304"/>
    <lineage>
        <taxon>Bacteria</taxon>
        <taxon>Pseudomonadati</taxon>
        <taxon>Myxococcota</taxon>
        <taxon>Polyangia</taxon>
        <taxon>Nannocystales</taxon>
        <taxon>Nannocystaceae</taxon>
        <taxon>Nannocystis</taxon>
    </lineage>
</organism>
<dbReference type="EMBL" id="CP114040">
    <property type="protein sequence ID" value="WAS90402.1"/>
    <property type="molecule type" value="Genomic_DNA"/>
</dbReference>
<evidence type="ECO:0000313" key="2">
    <source>
        <dbReference type="EMBL" id="WAS90402.1"/>
    </source>
</evidence>
<gene>
    <name evidence="2" type="ORF">O0S08_29795</name>
</gene>
<keyword evidence="3" id="KW-1185">Reference proteome</keyword>
<dbReference type="Proteomes" id="UP001164459">
    <property type="component" value="Chromosome"/>
</dbReference>
<evidence type="ECO:0000313" key="3">
    <source>
        <dbReference type="Proteomes" id="UP001164459"/>
    </source>
</evidence>